<keyword evidence="9" id="KW-1185">Reference proteome</keyword>
<feature type="transmembrane region" description="Helical" evidence="6">
    <location>
        <begin position="217"/>
        <end position="241"/>
    </location>
</feature>
<evidence type="ECO:0000256" key="3">
    <source>
        <dbReference type="ARBA" id="ARBA00022692"/>
    </source>
</evidence>
<keyword evidence="4 6" id="KW-1133">Transmembrane helix</keyword>
<feature type="transmembrane region" description="Helical" evidence="6">
    <location>
        <begin position="155"/>
        <end position="173"/>
    </location>
</feature>
<dbReference type="GO" id="GO:0006629">
    <property type="term" value="P:lipid metabolic process"/>
    <property type="evidence" value="ECO:0007669"/>
    <property type="project" value="InterPro"/>
</dbReference>
<feature type="transmembrane region" description="Helical" evidence="6">
    <location>
        <begin position="113"/>
        <end position="135"/>
    </location>
</feature>
<dbReference type="AlphaFoldDB" id="A0A1X2G3Q7"/>
<dbReference type="GO" id="GO:0016020">
    <property type="term" value="C:membrane"/>
    <property type="evidence" value="ECO:0007669"/>
    <property type="project" value="UniProtKB-SubCell"/>
</dbReference>
<evidence type="ECO:0000259" key="7">
    <source>
        <dbReference type="Pfam" id="PF02544"/>
    </source>
</evidence>
<accession>A0A1X2G3Q7</accession>
<feature type="transmembrane region" description="Helical" evidence="6">
    <location>
        <begin position="59"/>
        <end position="81"/>
    </location>
</feature>
<evidence type="ECO:0000256" key="5">
    <source>
        <dbReference type="ARBA" id="ARBA00023136"/>
    </source>
</evidence>
<comment type="similarity">
    <text evidence="2">Belongs to the steroid 5-alpha reductase family.</text>
</comment>
<keyword evidence="5 6" id="KW-0472">Membrane</keyword>
<dbReference type="STRING" id="101127.A0A1X2G3Q7"/>
<dbReference type="PANTHER" id="PTHR10556">
    <property type="entry name" value="3-OXO-5-ALPHA-STEROID 4-DEHYDROGENASE"/>
    <property type="match status" value="1"/>
</dbReference>
<dbReference type="InterPro" id="IPR001104">
    <property type="entry name" value="3-oxo-5_a-steroid_4-DH_C"/>
</dbReference>
<comment type="subcellular location">
    <subcellularLocation>
        <location evidence="1">Membrane</location>
        <topology evidence="1">Multi-pass membrane protein</topology>
    </subcellularLocation>
</comment>
<dbReference type="PROSITE" id="PS50244">
    <property type="entry name" value="S5A_REDUCTASE"/>
    <property type="match status" value="1"/>
</dbReference>
<name>A0A1X2G3Q7_9FUNG</name>
<proteinExistence type="inferred from homology"/>
<feature type="transmembrane region" description="Helical" evidence="6">
    <location>
        <begin position="20"/>
        <end position="39"/>
    </location>
</feature>
<keyword evidence="3 6" id="KW-0812">Transmembrane</keyword>
<dbReference type="GO" id="GO:0016627">
    <property type="term" value="F:oxidoreductase activity, acting on the CH-CH group of donors"/>
    <property type="evidence" value="ECO:0007669"/>
    <property type="project" value="InterPro"/>
</dbReference>
<dbReference type="PANTHER" id="PTHR10556:SF43">
    <property type="entry name" value="STEROID 5-ALPHA-REDUCTASE DET2"/>
    <property type="match status" value="1"/>
</dbReference>
<dbReference type="Pfam" id="PF02544">
    <property type="entry name" value="Steroid_dh"/>
    <property type="match status" value="1"/>
</dbReference>
<sequence length="271" mass="30828">MHSVVNAITDPQTYGTVLAIYKYVPVFFLVALLVVDAPYGRFGASFGFEFGFSKNTAKVAWVTMEMASPLVLFGTIFLVRSSSPVELAWSSGQWLCVTLWAGHYFNRTVIHPLLCSSMSAMHIFTWLVGLVFNTINGYCNGYWLASHPFSVDQPRVQLGLLLWSLGCASNIYHDHLLFALRSYKGKKRQTGRRYMIPVGGLFTWLSAPNYISEVVEWVGFYLICGSQPALLFALSTMGNLLPRAYRTHQWYGRQFRTYHTYHRKALIPFVF</sequence>
<reference evidence="8 9" key="1">
    <citation type="submission" date="2016-07" db="EMBL/GenBank/DDBJ databases">
        <title>Pervasive Adenine N6-methylation of Active Genes in Fungi.</title>
        <authorList>
            <consortium name="DOE Joint Genome Institute"/>
            <person name="Mondo S.J."/>
            <person name="Dannebaum R.O."/>
            <person name="Kuo R.C."/>
            <person name="Labutti K."/>
            <person name="Haridas S."/>
            <person name="Kuo A."/>
            <person name="Salamov A."/>
            <person name="Ahrendt S.R."/>
            <person name="Lipzen A."/>
            <person name="Sullivan W."/>
            <person name="Andreopoulos W.B."/>
            <person name="Clum A."/>
            <person name="Lindquist E."/>
            <person name="Daum C."/>
            <person name="Ramamoorthy G.K."/>
            <person name="Gryganskyi A."/>
            <person name="Culley D."/>
            <person name="Magnuson J.K."/>
            <person name="James T.Y."/>
            <person name="O'Malley M.A."/>
            <person name="Stajich J.E."/>
            <person name="Spatafora J.W."/>
            <person name="Visel A."/>
            <person name="Grigoriev I.V."/>
        </authorList>
    </citation>
    <scope>NUCLEOTIDE SEQUENCE [LARGE SCALE GENOMIC DNA]</scope>
    <source>
        <strain evidence="8 9">NRRL 3301</strain>
    </source>
</reference>
<dbReference type="InterPro" id="IPR039357">
    <property type="entry name" value="SRD5A/TECR"/>
</dbReference>
<comment type="caution">
    <text evidence="8">The sequence shown here is derived from an EMBL/GenBank/DDBJ whole genome shotgun (WGS) entry which is preliminary data.</text>
</comment>
<evidence type="ECO:0000313" key="9">
    <source>
        <dbReference type="Proteomes" id="UP000242146"/>
    </source>
</evidence>
<evidence type="ECO:0000256" key="2">
    <source>
        <dbReference type="ARBA" id="ARBA00007742"/>
    </source>
</evidence>
<dbReference type="EMBL" id="MCGT01000051">
    <property type="protein sequence ID" value="ORX44018.1"/>
    <property type="molecule type" value="Genomic_DNA"/>
</dbReference>
<feature type="domain" description="3-oxo-5-alpha-steroid 4-dehydrogenase C-terminal" evidence="7">
    <location>
        <begin position="121"/>
        <end position="271"/>
    </location>
</feature>
<feature type="transmembrane region" description="Helical" evidence="6">
    <location>
        <begin position="194"/>
        <end position="211"/>
    </location>
</feature>
<evidence type="ECO:0000256" key="4">
    <source>
        <dbReference type="ARBA" id="ARBA00022989"/>
    </source>
</evidence>
<evidence type="ECO:0000313" key="8">
    <source>
        <dbReference type="EMBL" id="ORX44018.1"/>
    </source>
</evidence>
<dbReference type="Proteomes" id="UP000242146">
    <property type="component" value="Unassembled WGS sequence"/>
</dbReference>
<evidence type="ECO:0000256" key="6">
    <source>
        <dbReference type="SAM" id="Phobius"/>
    </source>
</evidence>
<organism evidence="8 9">
    <name type="scientific">Hesseltinella vesiculosa</name>
    <dbReference type="NCBI Taxonomy" id="101127"/>
    <lineage>
        <taxon>Eukaryota</taxon>
        <taxon>Fungi</taxon>
        <taxon>Fungi incertae sedis</taxon>
        <taxon>Mucoromycota</taxon>
        <taxon>Mucoromycotina</taxon>
        <taxon>Mucoromycetes</taxon>
        <taxon>Mucorales</taxon>
        <taxon>Cunninghamellaceae</taxon>
        <taxon>Hesseltinella</taxon>
    </lineage>
</organism>
<gene>
    <name evidence="8" type="ORF">DM01DRAFT_1386995</name>
</gene>
<dbReference type="OrthoDB" id="5788137at2759"/>
<protein>
    <recommendedName>
        <fullName evidence="7">3-oxo-5-alpha-steroid 4-dehydrogenase C-terminal domain-containing protein</fullName>
    </recommendedName>
</protein>
<evidence type="ECO:0000256" key="1">
    <source>
        <dbReference type="ARBA" id="ARBA00004141"/>
    </source>
</evidence>